<keyword evidence="2 6" id="KW-0489">Methyltransferase</keyword>
<dbReference type="InterPro" id="IPR001091">
    <property type="entry name" value="RM_Methyltransferase"/>
</dbReference>
<proteinExistence type="inferred from homology"/>
<evidence type="ECO:0000256" key="3">
    <source>
        <dbReference type="ARBA" id="ARBA00022679"/>
    </source>
</evidence>
<gene>
    <name evidence="6" type="ORF">H4F98_08385</name>
</gene>
<dbReference type="Pfam" id="PF01555">
    <property type="entry name" value="N6_N4_Mtase"/>
    <property type="match status" value="1"/>
</dbReference>
<dbReference type="GO" id="GO:0008170">
    <property type="term" value="F:N-methyltransferase activity"/>
    <property type="evidence" value="ECO:0007669"/>
    <property type="project" value="InterPro"/>
</dbReference>
<comment type="caution">
    <text evidence="6">The sequence shown here is derived from an EMBL/GenBank/DDBJ whole genome shotgun (WGS) entry which is preliminary data.</text>
</comment>
<dbReference type="Proteomes" id="UP000523196">
    <property type="component" value="Unassembled WGS sequence"/>
</dbReference>
<evidence type="ECO:0000256" key="4">
    <source>
        <dbReference type="RuleBase" id="RU362026"/>
    </source>
</evidence>
<name>A0A7W3TMB1_9GAMM</name>
<keyword evidence="3 6" id="KW-0808">Transferase</keyword>
<dbReference type="GO" id="GO:0032259">
    <property type="term" value="P:methylation"/>
    <property type="evidence" value="ECO:0007669"/>
    <property type="project" value="UniProtKB-KW"/>
</dbReference>
<dbReference type="InterPro" id="IPR002941">
    <property type="entry name" value="DNA_methylase_N4/N6"/>
</dbReference>
<feature type="domain" description="DNA methylase N-4/N-6" evidence="5">
    <location>
        <begin position="61"/>
        <end position="353"/>
    </location>
</feature>
<dbReference type="EC" id="2.1.1.-" evidence="4"/>
<evidence type="ECO:0000256" key="1">
    <source>
        <dbReference type="ARBA" id="ARBA00006594"/>
    </source>
</evidence>
<protein>
    <recommendedName>
        <fullName evidence="4">Methyltransferase</fullName>
        <ecNumber evidence="4">2.1.1.-</ecNumber>
    </recommendedName>
</protein>
<sequence>MPWLEWHNRNDDLKATAKTPYRLLQPIQSLSHGDEDAPNMLIQGDNLEALKALLPYYAGQVKCIFIDPPYNTKSAFEHYDDNLEHAQWLSMMYPRMVLLRELLSEDGSIWITLDDNEAHYFKVMCDEVFGRKNFLGNIVWNHSVQSKGYSGKLSVHHNHVLGYRKSDTFELLDLPRTDEHNVNYSNPDNDPRGPWRSGDVRNSLVRRNLMYDIKAPGGNIIKHPPKGWRFSKETYEREREEGKIIFSADETRIIRKIYLADQDGRVPETLWFAQDVGTTREANKEVRAFVEGDFFETPKPERLIERILRISSKPGDLILDSFIGSGTTGAVAHKMGRRWIGVEVGEHAKDLAQPRLRAVVDGEQGGISEAVGWQGGGGFRFYQLGPKVFDDQGRINPDIKFEHLAAHIWFAETGTARSTRAMKSPLLGVHNGTAYYLLYNGILGDKTLAGGNMLTMKVLAGLPKHDGPMVIYGEGTNMTNDRLRSLGIKFKKTPNDIRAR</sequence>
<accession>A0A7W3TMB1</accession>
<dbReference type="AlphaFoldDB" id="A0A7W3TMB1"/>
<dbReference type="InterPro" id="IPR029063">
    <property type="entry name" value="SAM-dependent_MTases_sf"/>
</dbReference>
<reference evidence="6 7" key="1">
    <citation type="submission" date="2020-08" db="EMBL/GenBank/DDBJ databases">
        <authorList>
            <person name="Xu S."/>
            <person name="Li A."/>
        </authorList>
    </citation>
    <scope>NUCLEOTIDE SEQUENCE [LARGE SCALE GENOMIC DNA]</scope>
    <source>
        <strain evidence="6 7">119BY6-57</strain>
    </source>
</reference>
<evidence type="ECO:0000313" key="6">
    <source>
        <dbReference type="EMBL" id="MBB1060589.1"/>
    </source>
</evidence>
<keyword evidence="7" id="KW-1185">Reference proteome</keyword>
<evidence type="ECO:0000256" key="2">
    <source>
        <dbReference type="ARBA" id="ARBA00022603"/>
    </source>
</evidence>
<dbReference type="RefSeq" id="WP_182686669.1">
    <property type="nucleotide sequence ID" value="NZ_JACHTF010000007.1"/>
</dbReference>
<dbReference type="Gene3D" id="3.40.50.150">
    <property type="entry name" value="Vaccinia Virus protein VP39"/>
    <property type="match status" value="1"/>
</dbReference>
<dbReference type="SUPFAM" id="SSF53335">
    <property type="entry name" value="S-adenosyl-L-methionine-dependent methyltransferases"/>
    <property type="match status" value="1"/>
</dbReference>
<organism evidence="6 7">
    <name type="scientific">Marilutibacter spongiae</name>
    <dbReference type="NCBI Taxonomy" id="2025720"/>
    <lineage>
        <taxon>Bacteria</taxon>
        <taxon>Pseudomonadati</taxon>
        <taxon>Pseudomonadota</taxon>
        <taxon>Gammaproteobacteria</taxon>
        <taxon>Lysobacterales</taxon>
        <taxon>Lysobacteraceae</taxon>
        <taxon>Marilutibacter</taxon>
    </lineage>
</organism>
<evidence type="ECO:0000313" key="7">
    <source>
        <dbReference type="Proteomes" id="UP000523196"/>
    </source>
</evidence>
<dbReference type="InterPro" id="IPR002052">
    <property type="entry name" value="DNA_methylase_N6_adenine_CS"/>
</dbReference>
<dbReference type="EMBL" id="JACHTF010000007">
    <property type="protein sequence ID" value="MBB1060589.1"/>
    <property type="molecule type" value="Genomic_DNA"/>
</dbReference>
<dbReference type="GO" id="GO:0003677">
    <property type="term" value="F:DNA binding"/>
    <property type="evidence" value="ECO:0007669"/>
    <property type="project" value="InterPro"/>
</dbReference>
<dbReference type="PRINTS" id="PR00508">
    <property type="entry name" value="S21N4MTFRASE"/>
</dbReference>
<evidence type="ECO:0000259" key="5">
    <source>
        <dbReference type="Pfam" id="PF01555"/>
    </source>
</evidence>
<comment type="similarity">
    <text evidence="1 4">Belongs to the N(4)/N(6)-methyltransferase family.</text>
</comment>
<dbReference type="PROSITE" id="PS00092">
    <property type="entry name" value="N6_MTASE"/>
    <property type="match status" value="1"/>
</dbReference>